<evidence type="ECO:0000313" key="1">
    <source>
        <dbReference type="EMBL" id="BAC85344.1"/>
    </source>
</evidence>
<accession>Q6ZNY1</accession>
<protein>
    <submittedName>
        <fullName evidence="1">cDNA FLJ26894 fis, clone RCT00440</fullName>
    </submittedName>
</protein>
<dbReference type="AlphaFoldDB" id="Q6ZNY1"/>
<proteinExistence type="evidence at transcript level"/>
<organism evidence="1">
    <name type="scientific">Homo sapiens</name>
    <name type="common">Human</name>
    <dbReference type="NCBI Taxonomy" id="9606"/>
    <lineage>
        <taxon>Eukaryota</taxon>
        <taxon>Metazoa</taxon>
        <taxon>Chordata</taxon>
        <taxon>Craniata</taxon>
        <taxon>Vertebrata</taxon>
        <taxon>Euteleostomi</taxon>
        <taxon>Mammalia</taxon>
        <taxon>Eutheria</taxon>
        <taxon>Euarchontoglires</taxon>
        <taxon>Primates</taxon>
        <taxon>Haplorrhini</taxon>
        <taxon>Catarrhini</taxon>
        <taxon>Hominidae</taxon>
        <taxon>Homo</taxon>
    </lineage>
</organism>
<dbReference type="EMBL" id="AK130404">
    <property type="protein sequence ID" value="BAC85344.1"/>
    <property type="molecule type" value="mRNA"/>
</dbReference>
<sequence length="120" mass="12707">MCGRGLLSVPGSRLPGATVSLPDASNTIAASPSSPFPRGKSFSPCARSSWFGKRLDRTPNDSSVWEGSRSFSGLGTGLCGILGTTFTFCTHGKPAQEAWPTPGRVHTPFLLSRVARAQWL</sequence>
<reference evidence="1" key="1">
    <citation type="submission" date="2003-07" db="EMBL/GenBank/DDBJ databases">
        <title>NEDO human cDNA sequencing project.</title>
        <authorList>
            <person name="Ninomiya K."/>
            <person name="Wagatsuma M."/>
            <person name="Kanda K."/>
            <person name="Kondo H."/>
            <person name="Yokoi T."/>
            <person name="Kodaira H."/>
            <person name="Furuya T."/>
            <person name="Takahashi M."/>
            <person name="Kikkawa E."/>
            <person name="Omura Y."/>
            <person name="Abe K."/>
            <person name="Kamihara K."/>
            <person name="Katsuta N."/>
            <person name="Sato K."/>
            <person name="Tanikawa M."/>
            <person name="Yamazaki M."/>
            <person name="Suzuki Y."/>
            <person name="Hata H."/>
            <person name="Nakagawa K."/>
            <person name="Mizuno S."/>
            <person name="Morinaga M."/>
            <person name="Kawamura M."/>
            <person name="Sugiyama T."/>
            <person name="Irie R."/>
            <person name="Otsuki T."/>
            <person name="Sato H."/>
            <person name="Nishikawa T."/>
            <person name="Sugiyama A."/>
            <person name="Kawakami B."/>
            <person name="Nagai K."/>
            <person name="Isogai T."/>
            <person name="Sugano S."/>
        </authorList>
    </citation>
    <scope>NUCLEOTIDE SEQUENCE</scope>
    <source>
        <tissue evidence="1">Rectum</tissue>
    </source>
</reference>
<name>Q6ZNY1_HUMAN</name>